<protein>
    <submittedName>
        <fullName evidence="1">Uncharacterized protein</fullName>
    </submittedName>
</protein>
<accession>A0ABT9KPV0</accession>
<evidence type="ECO:0000313" key="1">
    <source>
        <dbReference type="EMBL" id="MDP9610455.1"/>
    </source>
</evidence>
<comment type="caution">
    <text evidence="1">The sequence shown here is derived from an EMBL/GenBank/DDBJ whole genome shotgun (WGS) entry which is preliminary data.</text>
</comment>
<evidence type="ECO:0000313" key="2">
    <source>
        <dbReference type="Proteomes" id="UP001234880"/>
    </source>
</evidence>
<name>A0ABT9KPV0_9ACTN</name>
<reference evidence="1 2" key="1">
    <citation type="submission" date="2023-07" db="EMBL/GenBank/DDBJ databases">
        <title>Sequencing the genomes of 1000 actinobacteria strains.</title>
        <authorList>
            <person name="Klenk H.-P."/>
        </authorList>
    </citation>
    <scope>NUCLEOTIDE SEQUENCE [LARGE SCALE GENOMIC DNA]</scope>
    <source>
        <strain evidence="1 2">DSM 41600</strain>
    </source>
</reference>
<sequence>MLPASRGNLTQDCVKHRLGVCKVRKNYVRSSAVKFIS</sequence>
<dbReference type="EMBL" id="JAURUE010000001">
    <property type="protein sequence ID" value="MDP9610455.1"/>
    <property type="molecule type" value="Genomic_DNA"/>
</dbReference>
<organism evidence="1 2">
    <name type="scientific">Streptomyces demainii</name>
    <dbReference type="NCBI Taxonomy" id="588122"/>
    <lineage>
        <taxon>Bacteria</taxon>
        <taxon>Bacillati</taxon>
        <taxon>Actinomycetota</taxon>
        <taxon>Actinomycetes</taxon>
        <taxon>Kitasatosporales</taxon>
        <taxon>Streptomycetaceae</taxon>
        <taxon>Streptomyces</taxon>
    </lineage>
</organism>
<keyword evidence="2" id="KW-1185">Reference proteome</keyword>
<gene>
    <name evidence="1" type="ORF">JOF35_002732</name>
</gene>
<dbReference type="Proteomes" id="UP001234880">
    <property type="component" value="Unassembled WGS sequence"/>
</dbReference>
<proteinExistence type="predicted"/>